<reference evidence="11" key="1">
    <citation type="journal article" date="2020" name="Stud. Mycol.">
        <title>101 Dothideomycetes genomes: a test case for predicting lifestyles and emergence of pathogens.</title>
        <authorList>
            <person name="Haridas S."/>
            <person name="Albert R."/>
            <person name="Binder M."/>
            <person name="Bloem J."/>
            <person name="Labutti K."/>
            <person name="Salamov A."/>
            <person name="Andreopoulos B."/>
            <person name="Baker S."/>
            <person name="Barry K."/>
            <person name="Bills G."/>
            <person name="Bluhm B."/>
            <person name="Cannon C."/>
            <person name="Castanera R."/>
            <person name="Culley D."/>
            <person name="Daum C."/>
            <person name="Ezra D."/>
            <person name="Gonzalez J."/>
            <person name="Henrissat B."/>
            <person name="Kuo A."/>
            <person name="Liang C."/>
            <person name="Lipzen A."/>
            <person name="Lutzoni F."/>
            <person name="Magnuson J."/>
            <person name="Mondo S."/>
            <person name="Nolan M."/>
            <person name="Ohm R."/>
            <person name="Pangilinan J."/>
            <person name="Park H.-J."/>
            <person name="Ramirez L."/>
            <person name="Alfaro M."/>
            <person name="Sun H."/>
            <person name="Tritt A."/>
            <person name="Yoshinaga Y."/>
            <person name="Zwiers L.-H."/>
            <person name="Turgeon B."/>
            <person name="Goodwin S."/>
            <person name="Spatafora J."/>
            <person name="Crous P."/>
            <person name="Grigoriev I."/>
        </authorList>
    </citation>
    <scope>NUCLEOTIDE SEQUENCE</scope>
    <source>
        <strain evidence="11">HMLAC05119</strain>
    </source>
</reference>
<evidence type="ECO:0000256" key="6">
    <source>
        <dbReference type="ARBA" id="ARBA00023136"/>
    </source>
</evidence>
<feature type="transmembrane region" description="Helical" evidence="8">
    <location>
        <begin position="215"/>
        <end position="235"/>
    </location>
</feature>
<feature type="signal peptide" evidence="9">
    <location>
        <begin position="1"/>
        <end position="20"/>
    </location>
</feature>
<keyword evidence="9" id="KW-0732">Signal</keyword>
<evidence type="ECO:0000256" key="1">
    <source>
        <dbReference type="ARBA" id="ARBA00004370"/>
    </source>
</evidence>
<dbReference type="PANTHER" id="PTHR47797:SF1">
    <property type="entry name" value="CYTOCHROME B561 DOMAIN-CONTAINING PROTEIN-RELATED"/>
    <property type="match status" value="1"/>
</dbReference>
<feature type="region of interest" description="Disordered" evidence="7">
    <location>
        <begin position="246"/>
        <end position="269"/>
    </location>
</feature>
<evidence type="ECO:0000256" key="2">
    <source>
        <dbReference type="ARBA" id="ARBA00022448"/>
    </source>
</evidence>
<evidence type="ECO:0000259" key="10">
    <source>
        <dbReference type="PROSITE" id="PS50939"/>
    </source>
</evidence>
<gene>
    <name evidence="11" type="ORF">BDU57DRAFT_298651</name>
</gene>
<evidence type="ECO:0000313" key="12">
    <source>
        <dbReference type="Proteomes" id="UP000800096"/>
    </source>
</evidence>
<dbReference type="CDD" id="cd08760">
    <property type="entry name" value="Cyt_b561_FRRS1_like"/>
    <property type="match status" value="1"/>
</dbReference>
<dbReference type="Proteomes" id="UP000800096">
    <property type="component" value="Unassembled WGS sequence"/>
</dbReference>
<accession>A0A6A5QIC8</accession>
<keyword evidence="4" id="KW-0249">Electron transport</keyword>
<feature type="transmembrane region" description="Helical" evidence="8">
    <location>
        <begin position="71"/>
        <end position="93"/>
    </location>
</feature>
<feature type="transmembrane region" description="Helical" evidence="8">
    <location>
        <begin position="138"/>
        <end position="159"/>
    </location>
</feature>
<feature type="transmembrane region" description="Helical" evidence="8">
    <location>
        <begin position="179"/>
        <end position="200"/>
    </location>
</feature>
<dbReference type="GO" id="GO:0016020">
    <property type="term" value="C:membrane"/>
    <property type="evidence" value="ECO:0007669"/>
    <property type="project" value="UniProtKB-SubCell"/>
</dbReference>
<evidence type="ECO:0000256" key="9">
    <source>
        <dbReference type="SAM" id="SignalP"/>
    </source>
</evidence>
<dbReference type="InterPro" id="IPR006593">
    <property type="entry name" value="Cyt_b561/ferric_Rdtase_TM"/>
</dbReference>
<name>A0A6A5QIC8_AMPQU</name>
<evidence type="ECO:0000256" key="8">
    <source>
        <dbReference type="SAM" id="Phobius"/>
    </source>
</evidence>
<proteinExistence type="predicted"/>
<organism evidence="11 12">
    <name type="scientific">Ampelomyces quisqualis</name>
    <name type="common">Powdery mildew agent</name>
    <dbReference type="NCBI Taxonomy" id="50730"/>
    <lineage>
        <taxon>Eukaryota</taxon>
        <taxon>Fungi</taxon>
        <taxon>Dikarya</taxon>
        <taxon>Ascomycota</taxon>
        <taxon>Pezizomycotina</taxon>
        <taxon>Dothideomycetes</taxon>
        <taxon>Pleosporomycetidae</taxon>
        <taxon>Pleosporales</taxon>
        <taxon>Pleosporineae</taxon>
        <taxon>Phaeosphaeriaceae</taxon>
        <taxon>Ampelomyces</taxon>
    </lineage>
</organism>
<comment type="subcellular location">
    <subcellularLocation>
        <location evidence="1">Membrane</location>
    </subcellularLocation>
</comment>
<keyword evidence="2" id="KW-0813">Transport</keyword>
<evidence type="ECO:0000313" key="11">
    <source>
        <dbReference type="EMBL" id="KAF1914600.1"/>
    </source>
</evidence>
<protein>
    <recommendedName>
        <fullName evidence="10">Cytochrome b561 domain-containing protein</fullName>
    </recommendedName>
</protein>
<evidence type="ECO:0000256" key="5">
    <source>
        <dbReference type="ARBA" id="ARBA00022989"/>
    </source>
</evidence>
<keyword evidence="6 8" id="KW-0472">Membrane</keyword>
<dbReference type="SMART" id="SM00665">
    <property type="entry name" value="B561"/>
    <property type="match status" value="1"/>
</dbReference>
<dbReference type="Gene3D" id="1.20.120.1770">
    <property type="match status" value="1"/>
</dbReference>
<feature type="transmembrane region" description="Helical" evidence="8">
    <location>
        <begin position="100"/>
        <end position="126"/>
    </location>
</feature>
<sequence length="269" mass="29206">MISNTRFTLLALAAAAAASAQYSGRWGGGNYDGSGGYSGGDDDVDYYGANQFGRKQGGASQAFIDGRQKVLIAHGVLAALTFVILFPVGSILIRLGTFRGVWIIHGGLQLFAYIVYIVAFGLGVWMVNNIPHNLLDHYHPVIGIVVFVLLFFQPILGVVHHLKFKKYSRRTVWSYGHLWLGRIVITLGIINGGLGMLLASDAPAFLGFRPTQGQIIAYSVVAGIMWLLWVAAAIIGERRRKQAPAVAAKDAELDDGSPPPYNHHKSRFA</sequence>
<keyword evidence="3 8" id="KW-0812">Transmembrane</keyword>
<feature type="domain" description="Cytochrome b561" evidence="10">
    <location>
        <begin position="35"/>
        <end position="235"/>
    </location>
</feature>
<dbReference type="PANTHER" id="PTHR47797">
    <property type="entry name" value="DEHYDROGENASE, PUTATIVE (AFU_ORTHOLOGUE AFUA_8G05805)-RELATED"/>
    <property type="match status" value="1"/>
</dbReference>
<dbReference type="OrthoDB" id="19261at2759"/>
<evidence type="ECO:0000256" key="3">
    <source>
        <dbReference type="ARBA" id="ARBA00022692"/>
    </source>
</evidence>
<dbReference type="EMBL" id="ML979137">
    <property type="protein sequence ID" value="KAF1914600.1"/>
    <property type="molecule type" value="Genomic_DNA"/>
</dbReference>
<keyword evidence="12" id="KW-1185">Reference proteome</keyword>
<evidence type="ECO:0000256" key="7">
    <source>
        <dbReference type="SAM" id="MobiDB-lite"/>
    </source>
</evidence>
<evidence type="ECO:0000256" key="4">
    <source>
        <dbReference type="ARBA" id="ARBA00022982"/>
    </source>
</evidence>
<keyword evidence="5 8" id="KW-1133">Transmembrane helix</keyword>
<feature type="chain" id="PRO_5025668212" description="Cytochrome b561 domain-containing protein" evidence="9">
    <location>
        <begin position="21"/>
        <end position="269"/>
    </location>
</feature>
<dbReference type="AlphaFoldDB" id="A0A6A5QIC8"/>
<dbReference type="PROSITE" id="PS50939">
    <property type="entry name" value="CYTOCHROME_B561"/>
    <property type="match status" value="1"/>
</dbReference>